<accession>A0A2P8DHU4</accession>
<organism evidence="2 3">
    <name type="scientific">Murinocardiopsis flavida</name>
    <dbReference type="NCBI Taxonomy" id="645275"/>
    <lineage>
        <taxon>Bacteria</taxon>
        <taxon>Bacillati</taxon>
        <taxon>Actinomycetota</taxon>
        <taxon>Actinomycetes</taxon>
        <taxon>Streptosporangiales</taxon>
        <taxon>Nocardiopsidaceae</taxon>
        <taxon>Murinocardiopsis</taxon>
    </lineage>
</organism>
<gene>
    <name evidence="2" type="ORF">CLV63_11087</name>
</gene>
<feature type="domain" description="DUF397" evidence="1">
    <location>
        <begin position="19"/>
        <end position="74"/>
    </location>
</feature>
<name>A0A2P8DHU4_9ACTN</name>
<evidence type="ECO:0000313" key="2">
    <source>
        <dbReference type="EMBL" id="PSK96790.1"/>
    </source>
</evidence>
<dbReference type="Proteomes" id="UP000240542">
    <property type="component" value="Unassembled WGS sequence"/>
</dbReference>
<dbReference type="AlphaFoldDB" id="A0A2P8DHU4"/>
<dbReference type="Pfam" id="PF04149">
    <property type="entry name" value="DUF397"/>
    <property type="match status" value="1"/>
</dbReference>
<evidence type="ECO:0000259" key="1">
    <source>
        <dbReference type="Pfam" id="PF04149"/>
    </source>
</evidence>
<dbReference type="EMBL" id="PYGA01000010">
    <property type="protein sequence ID" value="PSK96790.1"/>
    <property type="molecule type" value="Genomic_DNA"/>
</dbReference>
<dbReference type="RefSeq" id="WP_106583685.1">
    <property type="nucleotide sequence ID" value="NZ_PYGA01000010.1"/>
</dbReference>
<keyword evidence="3" id="KW-1185">Reference proteome</keyword>
<evidence type="ECO:0000313" key="3">
    <source>
        <dbReference type="Proteomes" id="UP000240542"/>
    </source>
</evidence>
<dbReference type="InterPro" id="IPR007278">
    <property type="entry name" value="DUF397"/>
</dbReference>
<dbReference type="OrthoDB" id="4299240at2"/>
<reference evidence="2 3" key="1">
    <citation type="submission" date="2018-03" db="EMBL/GenBank/DDBJ databases">
        <title>Genomic Encyclopedia of Archaeal and Bacterial Type Strains, Phase II (KMG-II): from individual species to whole genera.</title>
        <authorList>
            <person name="Goeker M."/>
        </authorList>
    </citation>
    <scope>NUCLEOTIDE SEQUENCE [LARGE SCALE GENOMIC DNA]</scope>
    <source>
        <strain evidence="2 3">DSM 45312</strain>
    </source>
</reference>
<sequence length="83" mass="8886">MTTSSTPQELPEQERAGVAWHISSYSTNGGGSCVEAGPLDDGSGRVAVRHSHHPEGAVIVYTREEWAAFAQGMRAGEFDFHLG</sequence>
<protein>
    <submittedName>
        <fullName evidence="2">Uncharacterized protein DUF397</fullName>
    </submittedName>
</protein>
<comment type="caution">
    <text evidence="2">The sequence shown here is derived from an EMBL/GenBank/DDBJ whole genome shotgun (WGS) entry which is preliminary data.</text>
</comment>
<proteinExistence type="predicted"/>